<evidence type="ECO:0000256" key="1">
    <source>
        <dbReference type="SAM" id="SignalP"/>
    </source>
</evidence>
<dbReference type="Proteomes" id="UP000254792">
    <property type="component" value="Chromosome"/>
</dbReference>
<name>A0A345Z4K5_9MOLU</name>
<dbReference type="EMBL" id="CP031376">
    <property type="protein sequence ID" value="AXK51534.1"/>
    <property type="molecule type" value="Genomic_DNA"/>
</dbReference>
<evidence type="ECO:0000313" key="3">
    <source>
        <dbReference type="Proteomes" id="UP000254792"/>
    </source>
</evidence>
<dbReference type="AlphaFoldDB" id="A0A345Z4K5"/>
<keyword evidence="1" id="KW-0732">Signal</keyword>
<gene>
    <name evidence="2" type="ORF">SALLE_v1c08640</name>
</gene>
<feature type="signal peptide" evidence="1">
    <location>
        <begin position="1"/>
        <end position="22"/>
    </location>
</feature>
<evidence type="ECO:0008006" key="4">
    <source>
        <dbReference type="Google" id="ProtNLM"/>
    </source>
</evidence>
<accession>A0A345Z4K5</accession>
<dbReference type="KEGG" id="salx:SALLE_v1c08640"/>
<organism evidence="2 3">
    <name type="scientific">Spiroplasma alleghenense</name>
    <dbReference type="NCBI Taxonomy" id="216931"/>
    <lineage>
        <taxon>Bacteria</taxon>
        <taxon>Bacillati</taxon>
        <taxon>Mycoplasmatota</taxon>
        <taxon>Mollicutes</taxon>
        <taxon>Entomoplasmatales</taxon>
        <taxon>Spiroplasmataceae</taxon>
        <taxon>Spiroplasma</taxon>
    </lineage>
</organism>
<protein>
    <recommendedName>
        <fullName evidence="4">Chitinase</fullName>
    </recommendedName>
</protein>
<proteinExistence type="predicted"/>
<sequence>MKYLFSILGTFGFVIPSAAVLAIPNINVNENKAKNDYLKSDLTDDYTKLGSFTQDEVKSLLIQNKENVIFDENKLEDLLSKKGVKDIKGVSKIFENYIFKDKTIIQVLELLFPKQSLVDVTSTPRVYSEWKFKIQYFWFTYITAYWIIDINGPMAKDFASGFTTAVGIAQIIEQLTKQVPSLSNATAQITKIIQDIAQKLETFNKDNNGIQISILGLIPVNWVTSAVDWAKE</sequence>
<reference evidence="2 3" key="1">
    <citation type="submission" date="2018-07" db="EMBL/GenBank/DDBJ databases">
        <title>Complete genome sequence of Spiroplasma alleghenense PLHS-1 (ATCC 51752).</title>
        <authorList>
            <person name="Chou L."/>
            <person name="Lee T.-Y."/>
            <person name="Tsai Y.-M."/>
            <person name="Kuo C.-H."/>
        </authorList>
    </citation>
    <scope>NUCLEOTIDE SEQUENCE [LARGE SCALE GENOMIC DNA]</scope>
    <source>
        <strain evidence="2 3">PLHS-1</strain>
    </source>
</reference>
<dbReference type="RefSeq" id="WP_115558429.1">
    <property type="nucleotide sequence ID" value="NZ_CP031376.1"/>
</dbReference>
<keyword evidence="3" id="KW-1185">Reference proteome</keyword>
<feature type="chain" id="PRO_5016806318" description="Chitinase" evidence="1">
    <location>
        <begin position="23"/>
        <end position="232"/>
    </location>
</feature>
<evidence type="ECO:0000313" key="2">
    <source>
        <dbReference type="EMBL" id="AXK51534.1"/>
    </source>
</evidence>